<feature type="domain" description="UVR" evidence="2">
    <location>
        <begin position="134"/>
        <end position="169"/>
    </location>
</feature>
<dbReference type="InterPro" id="IPR001943">
    <property type="entry name" value="UVR_dom"/>
</dbReference>
<dbReference type="Gene3D" id="4.10.860.10">
    <property type="entry name" value="UVR domain"/>
    <property type="match status" value="1"/>
</dbReference>
<evidence type="ECO:0000313" key="3">
    <source>
        <dbReference type="EMBL" id="STY71604.1"/>
    </source>
</evidence>
<dbReference type="AlphaFoldDB" id="A0A378NTA3"/>
<name>A0A378NTA3_9FIRM</name>
<dbReference type="SUPFAM" id="SSF46600">
    <property type="entry name" value="C-terminal UvrC-binding domain of UvrB"/>
    <property type="match status" value="1"/>
</dbReference>
<dbReference type="GO" id="GO:0005507">
    <property type="term" value="F:copper ion binding"/>
    <property type="evidence" value="ECO:0007669"/>
    <property type="project" value="TreeGrafter"/>
</dbReference>
<dbReference type="GO" id="GO:1990169">
    <property type="term" value="P:stress response to copper ion"/>
    <property type="evidence" value="ECO:0007669"/>
    <property type="project" value="TreeGrafter"/>
</dbReference>
<dbReference type="Proteomes" id="UP000255234">
    <property type="component" value="Unassembled WGS sequence"/>
</dbReference>
<evidence type="ECO:0000313" key="4">
    <source>
        <dbReference type="Proteomes" id="UP000255234"/>
    </source>
</evidence>
<dbReference type="PANTHER" id="PTHR38430:SF1">
    <property type="entry name" value="PROTEIN-ARGININE KINASE ACTIVATOR PROTEIN"/>
    <property type="match status" value="1"/>
</dbReference>
<evidence type="ECO:0000256" key="1">
    <source>
        <dbReference type="SAM" id="Coils"/>
    </source>
</evidence>
<dbReference type="PANTHER" id="PTHR38430">
    <property type="entry name" value="PROTEIN-ARGININE KINASE ACTIVATOR PROTEIN"/>
    <property type="match status" value="1"/>
</dbReference>
<dbReference type="InterPro" id="IPR036876">
    <property type="entry name" value="UVR_dom_sf"/>
</dbReference>
<organism evidence="3 4">
    <name type="scientific">Megamonas hypermegale</name>
    <dbReference type="NCBI Taxonomy" id="158847"/>
    <lineage>
        <taxon>Bacteria</taxon>
        <taxon>Bacillati</taxon>
        <taxon>Bacillota</taxon>
        <taxon>Negativicutes</taxon>
        <taxon>Selenomonadales</taxon>
        <taxon>Selenomonadaceae</taxon>
        <taxon>Megamonas</taxon>
    </lineage>
</organism>
<dbReference type="GO" id="GO:0046870">
    <property type="term" value="F:cadmium ion binding"/>
    <property type="evidence" value="ECO:0007669"/>
    <property type="project" value="TreeGrafter"/>
</dbReference>
<keyword evidence="1" id="KW-0175">Coiled coil</keyword>
<proteinExistence type="predicted"/>
<sequence>MLCDECHKHEASIYVTEITSQGQIEHHLCEFCATKLGLLAEKQNVFSINDFLSGIFNHEPKTTKHNDTNNLKKPLICPSCHMSYQDFTRTGKIGCSDCYKTFALALEPLLRRIHGSSTHIGKIPNRAGGTLSLKQEILNLRKQITKYVEAEEYEQAAVLRDRIKVLENQLHAKQNLDKGVDQNA</sequence>
<accession>A0A378NTA3</accession>
<reference evidence="3 4" key="1">
    <citation type="submission" date="2018-06" db="EMBL/GenBank/DDBJ databases">
        <authorList>
            <consortium name="Pathogen Informatics"/>
            <person name="Doyle S."/>
        </authorList>
    </citation>
    <scope>NUCLEOTIDE SEQUENCE [LARGE SCALE GENOMIC DNA]</scope>
    <source>
        <strain evidence="3 4">NCTC10571</strain>
    </source>
</reference>
<gene>
    <name evidence="3" type="ORF">NCTC10571_01765</name>
</gene>
<evidence type="ECO:0000259" key="2">
    <source>
        <dbReference type="PROSITE" id="PS50151"/>
    </source>
</evidence>
<dbReference type="InterPro" id="IPR025542">
    <property type="entry name" value="YacH"/>
</dbReference>
<dbReference type="PROSITE" id="PS50151">
    <property type="entry name" value="UVR"/>
    <property type="match status" value="1"/>
</dbReference>
<feature type="coiled-coil region" evidence="1">
    <location>
        <begin position="149"/>
        <end position="176"/>
    </location>
</feature>
<dbReference type="GO" id="GO:1990170">
    <property type="term" value="P:stress response to cadmium ion"/>
    <property type="evidence" value="ECO:0007669"/>
    <property type="project" value="TreeGrafter"/>
</dbReference>
<dbReference type="RefSeq" id="WP_115151891.1">
    <property type="nucleotide sequence ID" value="NZ_UGPP01000001.1"/>
</dbReference>
<dbReference type="GO" id="GO:0050897">
    <property type="term" value="F:cobalt ion binding"/>
    <property type="evidence" value="ECO:0007669"/>
    <property type="project" value="TreeGrafter"/>
</dbReference>
<dbReference type="EMBL" id="UGPP01000001">
    <property type="protein sequence ID" value="STY71604.1"/>
    <property type="molecule type" value="Genomic_DNA"/>
</dbReference>
<dbReference type="GO" id="GO:0008270">
    <property type="term" value="F:zinc ion binding"/>
    <property type="evidence" value="ECO:0007669"/>
    <property type="project" value="TreeGrafter"/>
</dbReference>
<dbReference type="Pfam" id="PF02151">
    <property type="entry name" value="UVR"/>
    <property type="match status" value="1"/>
</dbReference>
<protein>
    <submittedName>
        <fullName evidence="3">Uncharacterized protein with conserved CXXC pairs</fullName>
    </submittedName>
</protein>
<dbReference type="PIRSF" id="PIRSF015034">
    <property type="entry name" value="YacH"/>
    <property type="match status" value="1"/>
</dbReference>